<protein>
    <submittedName>
        <fullName evidence="1">Uncharacterized protein</fullName>
    </submittedName>
</protein>
<gene>
    <name evidence="1" type="ORF">KV110_21615</name>
</gene>
<evidence type="ECO:0000313" key="1">
    <source>
        <dbReference type="EMBL" id="QXN88211.1"/>
    </source>
</evidence>
<dbReference type="EMBL" id="CP078145">
    <property type="protein sequence ID" value="QXN88211.1"/>
    <property type="molecule type" value="Genomic_DNA"/>
</dbReference>
<organism evidence="1 2">
    <name type="scientific">Nocardia iowensis</name>
    <dbReference type="NCBI Taxonomy" id="204891"/>
    <lineage>
        <taxon>Bacteria</taxon>
        <taxon>Bacillati</taxon>
        <taxon>Actinomycetota</taxon>
        <taxon>Actinomycetes</taxon>
        <taxon>Mycobacteriales</taxon>
        <taxon>Nocardiaceae</taxon>
        <taxon>Nocardia</taxon>
    </lineage>
</organism>
<dbReference type="RefSeq" id="WP_218469094.1">
    <property type="nucleotide sequence ID" value="NZ_BAABJN010000008.1"/>
</dbReference>
<reference evidence="1 2" key="1">
    <citation type="submission" date="2021-07" db="EMBL/GenBank/DDBJ databases">
        <title>Whole Genome Sequence of Nocardia Iowensis.</title>
        <authorList>
            <person name="Lamm A."/>
            <person name="Collins-Fairclough A.M."/>
            <person name="Bunk B."/>
            <person name="Sproer C."/>
        </authorList>
    </citation>
    <scope>NUCLEOTIDE SEQUENCE [LARGE SCALE GENOMIC DNA]</scope>
    <source>
        <strain evidence="1 2">NRRL 5646</strain>
    </source>
</reference>
<dbReference type="Proteomes" id="UP000694257">
    <property type="component" value="Chromosome"/>
</dbReference>
<accession>A0ABX8RFS5</accession>
<name>A0ABX8RFS5_NOCIO</name>
<keyword evidence="2" id="KW-1185">Reference proteome</keyword>
<proteinExistence type="predicted"/>
<sequence length="55" mass="5854">MSEVYVNGAFCPALAAEDAPGHSDPCRLESGRRAGAGSVTWTVGQTGAFRHYDRK</sequence>
<evidence type="ECO:0000313" key="2">
    <source>
        <dbReference type="Proteomes" id="UP000694257"/>
    </source>
</evidence>